<dbReference type="Proteomes" id="UP001232445">
    <property type="component" value="Unassembled WGS sequence"/>
</dbReference>
<gene>
    <name evidence="2" type="ORF">J2S00_001291</name>
</gene>
<organism evidence="2 3">
    <name type="scientific">Caldalkalibacillus uzonensis</name>
    <dbReference type="NCBI Taxonomy" id="353224"/>
    <lineage>
        <taxon>Bacteria</taxon>
        <taxon>Bacillati</taxon>
        <taxon>Bacillota</taxon>
        <taxon>Bacilli</taxon>
        <taxon>Bacillales</taxon>
        <taxon>Bacillaceae</taxon>
        <taxon>Caldalkalibacillus</taxon>
    </lineage>
</organism>
<dbReference type="Pfam" id="PF01066">
    <property type="entry name" value="CDP-OH_P_transf"/>
    <property type="match status" value="1"/>
</dbReference>
<feature type="transmembrane region" description="Helical" evidence="1">
    <location>
        <begin position="67"/>
        <end position="95"/>
    </location>
</feature>
<evidence type="ECO:0000313" key="3">
    <source>
        <dbReference type="Proteomes" id="UP001232445"/>
    </source>
</evidence>
<keyword evidence="1" id="KW-0472">Membrane</keyword>
<keyword evidence="3" id="KW-1185">Reference proteome</keyword>
<protein>
    <submittedName>
        <fullName evidence="2">Phosphatidylglycerophosphate synthase</fullName>
    </submittedName>
</protein>
<dbReference type="InterPro" id="IPR043130">
    <property type="entry name" value="CDP-OH_PTrfase_TM_dom"/>
</dbReference>
<dbReference type="InterPro" id="IPR000462">
    <property type="entry name" value="CDP-OH_P_trans"/>
</dbReference>
<feature type="transmembrane region" description="Helical" evidence="1">
    <location>
        <begin position="116"/>
        <end position="137"/>
    </location>
</feature>
<evidence type="ECO:0000256" key="1">
    <source>
        <dbReference type="SAM" id="Phobius"/>
    </source>
</evidence>
<keyword evidence="1" id="KW-0812">Transmembrane</keyword>
<keyword evidence="1" id="KW-1133">Transmembrane helix</keyword>
<evidence type="ECO:0000313" key="2">
    <source>
        <dbReference type="EMBL" id="MDQ0338505.1"/>
    </source>
</evidence>
<comment type="caution">
    <text evidence="2">The sequence shown here is derived from an EMBL/GenBank/DDBJ whole genome shotgun (WGS) entry which is preliminary data.</text>
</comment>
<feature type="transmembrane region" description="Helical" evidence="1">
    <location>
        <begin position="152"/>
        <end position="175"/>
    </location>
</feature>
<dbReference type="RefSeq" id="WP_307336976.1">
    <property type="nucleotide sequence ID" value="NZ_JAUSUQ010000004.1"/>
</dbReference>
<sequence>MKENKYLYPILPFDSKEILALRERCQKTRKHEEVLSWFILRRFSIYITYMLAKTRVTPNHVSWCSVLLFFATGILVAVATPWSFLVAVVAYYLAYLCDCIDGELARLKNVTSKRGVFLDTLIRAMSIPIVTGVGLALVKQTLFLSINTLESIIIYVTSALATLALLVPLSFHFSIVNNIEEDPVSKMRTASKRNEWIAFFTGLPGFFTILPLAMLLQYLTTFTVAALFLGGFLLIFLIKTLIRLYVTYQNI</sequence>
<proteinExistence type="predicted"/>
<name>A0ABU0CSP1_9BACI</name>
<dbReference type="Gene3D" id="1.20.120.1760">
    <property type="match status" value="1"/>
</dbReference>
<dbReference type="EMBL" id="JAUSUQ010000004">
    <property type="protein sequence ID" value="MDQ0338505.1"/>
    <property type="molecule type" value="Genomic_DNA"/>
</dbReference>
<feature type="transmembrane region" description="Helical" evidence="1">
    <location>
        <begin position="34"/>
        <end position="52"/>
    </location>
</feature>
<feature type="transmembrane region" description="Helical" evidence="1">
    <location>
        <begin position="196"/>
        <end position="216"/>
    </location>
</feature>
<accession>A0ABU0CSP1</accession>
<feature type="transmembrane region" description="Helical" evidence="1">
    <location>
        <begin position="222"/>
        <end position="246"/>
    </location>
</feature>
<reference evidence="2 3" key="1">
    <citation type="submission" date="2023-07" db="EMBL/GenBank/DDBJ databases">
        <title>Genomic Encyclopedia of Type Strains, Phase IV (KMG-IV): sequencing the most valuable type-strain genomes for metagenomic binning, comparative biology and taxonomic classification.</title>
        <authorList>
            <person name="Goeker M."/>
        </authorList>
    </citation>
    <scope>NUCLEOTIDE SEQUENCE [LARGE SCALE GENOMIC DNA]</scope>
    <source>
        <strain evidence="2 3">DSM 17740</strain>
    </source>
</reference>